<dbReference type="RefSeq" id="WP_318648123.1">
    <property type="nucleotide sequence ID" value="NZ_CP137852.1"/>
</dbReference>
<accession>A0ABZ0PEW5</accession>
<dbReference type="Gene3D" id="3.40.50.150">
    <property type="entry name" value="Vaccinia Virus protein VP39"/>
    <property type="match status" value="1"/>
</dbReference>
<dbReference type="SUPFAM" id="SSF53335">
    <property type="entry name" value="S-adenosyl-L-methionine-dependent methyltransferases"/>
    <property type="match status" value="1"/>
</dbReference>
<proteinExistence type="predicted"/>
<evidence type="ECO:0000313" key="1">
    <source>
        <dbReference type="EMBL" id="WPB84166.1"/>
    </source>
</evidence>
<reference evidence="1 2" key="1">
    <citation type="submission" date="2023-11" db="EMBL/GenBank/DDBJ databases">
        <title>Arctic aerobic anoxygenic photoheterotroph Sediminicoccus rosea KRV36 adapts its photosynthesis to long days of polar summer.</title>
        <authorList>
            <person name="Tomasch J."/>
            <person name="Kopejtka K."/>
            <person name="Bily T."/>
            <person name="Gardiner A.T."/>
            <person name="Gardian Z."/>
            <person name="Shivaramu S."/>
            <person name="Koblizek M."/>
            <person name="Engelhardt F."/>
            <person name="Kaftan D."/>
        </authorList>
    </citation>
    <scope>NUCLEOTIDE SEQUENCE [LARGE SCALE GENOMIC DNA]</scope>
    <source>
        <strain evidence="1 2">R-30</strain>
    </source>
</reference>
<dbReference type="CDD" id="cd02440">
    <property type="entry name" value="AdoMet_MTases"/>
    <property type="match status" value="1"/>
</dbReference>
<dbReference type="Proteomes" id="UP001305521">
    <property type="component" value="Chromosome"/>
</dbReference>
<evidence type="ECO:0008006" key="3">
    <source>
        <dbReference type="Google" id="ProtNLM"/>
    </source>
</evidence>
<evidence type="ECO:0000313" key="2">
    <source>
        <dbReference type="Proteomes" id="UP001305521"/>
    </source>
</evidence>
<keyword evidence="2" id="KW-1185">Reference proteome</keyword>
<name>A0ABZ0PEW5_9PROT</name>
<gene>
    <name evidence="1" type="ORF">R9Z33_18960</name>
</gene>
<dbReference type="EMBL" id="CP137852">
    <property type="protein sequence ID" value="WPB84166.1"/>
    <property type="molecule type" value="Genomic_DNA"/>
</dbReference>
<sequence length="250" mass="28727">MIWPFRRRKPATPDSLLQSDPANELYRLFLERGARVHKTAKWHHYFDIYDAFLARYRGQSPTLLEIGVDECGSLEIWREWLGPGARIFGMDINPKSAELAPPGVKVFIGDQADPAFLRQVLAEIGTPDIVVDDGGHTSNQQIESFEVFYPAMTPDGVYIVEDTHTALWGGQWDDRPGMTFLDYAAERVKDLHAWSGIHANFRRYHTHPAERVGAEPEVPEFTRTTRAISFYDSIVAFERGPRREPWQERR</sequence>
<dbReference type="InterPro" id="IPR029063">
    <property type="entry name" value="SAM-dependent_MTases_sf"/>
</dbReference>
<protein>
    <recommendedName>
        <fullName evidence="3">Methyltransferase domain-containing protein</fullName>
    </recommendedName>
</protein>
<organism evidence="1 2">
    <name type="scientific">Sediminicoccus rosea</name>
    <dbReference type="NCBI Taxonomy" id="1225128"/>
    <lineage>
        <taxon>Bacteria</taxon>
        <taxon>Pseudomonadati</taxon>
        <taxon>Pseudomonadota</taxon>
        <taxon>Alphaproteobacteria</taxon>
        <taxon>Acetobacterales</taxon>
        <taxon>Roseomonadaceae</taxon>
        <taxon>Sediminicoccus</taxon>
    </lineage>
</organism>